<organism evidence="1 2">
    <name type="scientific">Mycolicibacterium austroafricanum</name>
    <name type="common">Mycobacterium austroafricanum</name>
    <dbReference type="NCBI Taxonomy" id="39687"/>
    <lineage>
        <taxon>Bacteria</taxon>
        <taxon>Bacillati</taxon>
        <taxon>Actinomycetota</taxon>
        <taxon>Actinomycetes</taxon>
        <taxon>Mycobacteriales</taxon>
        <taxon>Mycobacteriaceae</taxon>
        <taxon>Mycolicibacterium</taxon>
    </lineage>
</organism>
<dbReference type="EMBL" id="JAUHTC010000075">
    <property type="protein sequence ID" value="MDN4520521.1"/>
    <property type="molecule type" value="Genomic_DNA"/>
</dbReference>
<keyword evidence="2" id="KW-1185">Reference proteome</keyword>
<comment type="caution">
    <text evidence="1">The sequence shown here is derived from an EMBL/GenBank/DDBJ whole genome shotgun (WGS) entry which is preliminary data.</text>
</comment>
<dbReference type="Proteomes" id="UP001172687">
    <property type="component" value="Unassembled WGS sequence"/>
</dbReference>
<evidence type="ECO:0000313" key="1">
    <source>
        <dbReference type="EMBL" id="MDN4520521.1"/>
    </source>
</evidence>
<name>A0ABT8HID5_MYCAO</name>
<sequence>MADEESRPGGAEVDHRAHAVQKILRQTARHEAGHAVAVVVRGGYLEELLFVDPHFADQTAIRTGIARHRTPDEHQPFVTFAGPWAQAKWMVEHDPDVDDFDEALDFAWEWDGAEVDLDSDAARYVQRFADLAQGTDHSVDSRQWEIAWMEELEGLWPVITEVAILMLSSRVTHAMVEEVLRRQTMVPTE</sequence>
<protein>
    <recommendedName>
        <fullName evidence="3">Peptidase M41 domain-containing protein</fullName>
    </recommendedName>
</protein>
<dbReference type="RefSeq" id="WP_208676517.1">
    <property type="nucleotide sequence ID" value="NZ_CP070380.1"/>
</dbReference>
<accession>A0ABT8HID5</accession>
<proteinExistence type="predicted"/>
<reference evidence="1" key="1">
    <citation type="submission" date="2023-07" db="EMBL/GenBank/DDBJ databases">
        <title>Degradation of tert-butanol by M. austroafricanum TBA100.</title>
        <authorList>
            <person name="Helbich S."/>
            <person name="Vainshtein Y."/>
        </authorList>
    </citation>
    <scope>NUCLEOTIDE SEQUENCE</scope>
    <source>
        <strain evidence="1">TBA100</strain>
    </source>
</reference>
<evidence type="ECO:0008006" key="3">
    <source>
        <dbReference type="Google" id="ProtNLM"/>
    </source>
</evidence>
<evidence type="ECO:0000313" key="2">
    <source>
        <dbReference type="Proteomes" id="UP001172687"/>
    </source>
</evidence>
<gene>
    <name evidence="1" type="ORF">QYF68_22255</name>
</gene>